<proteinExistence type="predicted"/>
<dbReference type="InterPro" id="IPR006674">
    <property type="entry name" value="HD_domain"/>
</dbReference>
<name>A0A916N3V0_9BACT</name>
<dbReference type="RefSeq" id="WP_215238568.1">
    <property type="nucleotide sequence ID" value="NZ_CAJRAF010000002.1"/>
</dbReference>
<evidence type="ECO:0000313" key="2">
    <source>
        <dbReference type="EMBL" id="CAG4997897.1"/>
    </source>
</evidence>
<dbReference type="CDD" id="cd00077">
    <property type="entry name" value="HDc"/>
    <property type="match status" value="1"/>
</dbReference>
<dbReference type="Pfam" id="PF01966">
    <property type="entry name" value="HD"/>
    <property type="match status" value="1"/>
</dbReference>
<keyword evidence="3" id="KW-1185">Reference proteome</keyword>
<organism evidence="2 3">
    <name type="scientific">Dyadobacter helix</name>
    <dbReference type="NCBI Taxonomy" id="2822344"/>
    <lineage>
        <taxon>Bacteria</taxon>
        <taxon>Pseudomonadati</taxon>
        <taxon>Bacteroidota</taxon>
        <taxon>Cytophagia</taxon>
        <taxon>Cytophagales</taxon>
        <taxon>Spirosomataceae</taxon>
        <taxon>Dyadobacter</taxon>
    </lineage>
</organism>
<reference evidence="2" key="1">
    <citation type="submission" date="2021-04" db="EMBL/GenBank/DDBJ databases">
        <authorList>
            <person name="Rodrigo-Torres L."/>
            <person name="Arahal R. D."/>
            <person name="Lucena T."/>
        </authorList>
    </citation>
    <scope>NUCLEOTIDE SEQUENCE</scope>
    <source>
        <strain evidence="2">CECT 9275</strain>
    </source>
</reference>
<evidence type="ECO:0000259" key="1">
    <source>
        <dbReference type="SMART" id="SM00471"/>
    </source>
</evidence>
<dbReference type="InterPro" id="IPR003607">
    <property type="entry name" value="HD/PDEase_dom"/>
</dbReference>
<feature type="domain" description="HD/PDEase" evidence="1">
    <location>
        <begin position="22"/>
        <end position="136"/>
    </location>
</feature>
<dbReference type="SUPFAM" id="SSF109604">
    <property type="entry name" value="HD-domain/PDEase-like"/>
    <property type="match status" value="1"/>
</dbReference>
<dbReference type="Gene3D" id="1.10.3210.10">
    <property type="entry name" value="Hypothetical protein af1432"/>
    <property type="match status" value="1"/>
</dbReference>
<comment type="caution">
    <text evidence="2">The sequence shown here is derived from an EMBL/GenBank/DDBJ whole genome shotgun (WGS) entry which is preliminary data.</text>
</comment>
<sequence>MDKSGALKFIEDKLVALLPHDLYYHGFHHVKDVANAARVLAKEENLTDRHALELLETAAFYHDTGFLHTYSGHEEQGCVIAETVLPFFDYSPEDIQVICGMIMATRIPQSPTTLLEKILCDADLDYLGRADFEPIASSLYAEMAARSMVTDKKDWNQIQINFLNQHHYWTQSAHNLRDSGKQFQLRKLIRLAESFKD</sequence>
<dbReference type="EMBL" id="CAJRAF010000002">
    <property type="protein sequence ID" value="CAG4997897.1"/>
    <property type="molecule type" value="Genomic_DNA"/>
</dbReference>
<gene>
    <name evidence="2" type="ORF">DYBT9275_01876</name>
</gene>
<accession>A0A916N3V0</accession>
<protein>
    <recommendedName>
        <fullName evidence="1">HD/PDEase domain-containing protein</fullName>
    </recommendedName>
</protein>
<dbReference type="AlphaFoldDB" id="A0A916N3V0"/>
<dbReference type="Proteomes" id="UP000680038">
    <property type="component" value="Unassembled WGS sequence"/>
</dbReference>
<dbReference type="SMART" id="SM00471">
    <property type="entry name" value="HDc"/>
    <property type="match status" value="1"/>
</dbReference>
<evidence type="ECO:0000313" key="3">
    <source>
        <dbReference type="Proteomes" id="UP000680038"/>
    </source>
</evidence>